<proteinExistence type="predicted"/>
<dbReference type="PANTHER" id="PTHR10963">
    <property type="entry name" value="GLYCOSYL HYDROLASE-RELATED"/>
    <property type="match status" value="1"/>
</dbReference>
<dbReference type="Proteomes" id="UP000612899">
    <property type="component" value="Unassembled WGS sequence"/>
</dbReference>
<keyword evidence="4" id="KW-1185">Reference proteome</keyword>
<dbReference type="GO" id="GO:0009251">
    <property type="term" value="P:glucan catabolic process"/>
    <property type="evidence" value="ECO:0007669"/>
    <property type="project" value="TreeGrafter"/>
</dbReference>
<dbReference type="InterPro" id="IPR000757">
    <property type="entry name" value="Beta-glucanase-like"/>
</dbReference>
<reference evidence="3" key="1">
    <citation type="submission" date="2021-01" db="EMBL/GenBank/DDBJ databases">
        <title>Whole genome shotgun sequence of Rhizocola hellebori NBRC 109834.</title>
        <authorList>
            <person name="Komaki H."/>
            <person name="Tamura T."/>
        </authorList>
    </citation>
    <scope>NUCLEOTIDE SEQUENCE</scope>
    <source>
        <strain evidence="3">NBRC 109834</strain>
    </source>
</reference>
<dbReference type="InterPro" id="IPR013320">
    <property type="entry name" value="ConA-like_dom_sf"/>
</dbReference>
<dbReference type="GO" id="GO:0004553">
    <property type="term" value="F:hydrolase activity, hydrolyzing O-glycosyl compounds"/>
    <property type="evidence" value="ECO:0007669"/>
    <property type="project" value="InterPro"/>
</dbReference>
<feature type="compositionally biased region" description="Polar residues" evidence="1">
    <location>
        <begin position="13"/>
        <end position="28"/>
    </location>
</feature>
<dbReference type="AlphaFoldDB" id="A0A8J3VEF0"/>
<dbReference type="PANTHER" id="PTHR10963:SF24">
    <property type="entry name" value="GLYCOSIDASE C21B10.07-RELATED"/>
    <property type="match status" value="1"/>
</dbReference>
<gene>
    <name evidence="3" type="ORF">Rhe02_10350</name>
</gene>
<dbReference type="CDD" id="cd08023">
    <property type="entry name" value="GH16_laminarinase_like"/>
    <property type="match status" value="1"/>
</dbReference>
<evidence type="ECO:0000256" key="1">
    <source>
        <dbReference type="SAM" id="MobiDB-lite"/>
    </source>
</evidence>
<dbReference type="PROSITE" id="PS51762">
    <property type="entry name" value="GH16_2"/>
    <property type="match status" value="1"/>
</dbReference>
<dbReference type="InterPro" id="IPR050546">
    <property type="entry name" value="Glycosyl_Hydrlase_16"/>
</dbReference>
<evidence type="ECO:0000313" key="4">
    <source>
        <dbReference type="Proteomes" id="UP000612899"/>
    </source>
</evidence>
<dbReference type="Pfam" id="PF00722">
    <property type="entry name" value="Glyco_hydro_16"/>
    <property type="match status" value="1"/>
</dbReference>
<feature type="domain" description="GH16" evidence="2">
    <location>
        <begin position="91"/>
        <end position="339"/>
    </location>
</feature>
<protein>
    <recommendedName>
        <fullName evidence="2">GH16 domain-containing protein</fullName>
    </recommendedName>
</protein>
<sequence length="339" mass="37122">MVLAAGIGAANLDSLQSTGEQPSDSAITATEAMETPGGEPSETPVASAGPSGTPLATQTPSCAFAVSAGVCPIAPPMAAAAGKKWKISLAEEFSGTSYDKTKLSPCFDWNNGDCTSTFNNGREHYQPSQVVVSNGTAKLIAAPLNPPFASKSCQNGSCTYKAGMLSTARARANDGPYLFSFTYGYVESRFKFPATQGFFTAFWMLPTDRTYTYRSEIDILELLGDDPTTMFMTYHYNNRTESHHVNSGKFKNGACATKDYSKQFVRMGMDWQPDHIAWYIDGVKCAQFTGAANIENGPMQLILHMMVDNDWQRRWNVGLTDPTLTRQLEVDYIRVYQQE</sequence>
<feature type="region of interest" description="Disordered" evidence="1">
    <location>
        <begin position="13"/>
        <end position="54"/>
    </location>
</feature>
<accession>A0A8J3VEF0</accession>
<dbReference type="SUPFAM" id="SSF49899">
    <property type="entry name" value="Concanavalin A-like lectins/glucanases"/>
    <property type="match status" value="1"/>
</dbReference>
<dbReference type="Gene3D" id="2.60.120.200">
    <property type="match status" value="1"/>
</dbReference>
<comment type="caution">
    <text evidence="3">The sequence shown here is derived from an EMBL/GenBank/DDBJ whole genome shotgun (WGS) entry which is preliminary data.</text>
</comment>
<dbReference type="EMBL" id="BONY01000005">
    <property type="protein sequence ID" value="GIH02968.1"/>
    <property type="molecule type" value="Genomic_DNA"/>
</dbReference>
<evidence type="ECO:0000259" key="2">
    <source>
        <dbReference type="PROSITE" id="PS51762"/>
    </source>
</evidence>
<organism evidence="3 4">
    <name type="scientific">Rhizocola hellebori</name>
    <dbReference type="NCBI Taxonomy" id="1392758"/>
    <lineage>
        <taxon>Bacteria</taxon>
        <taxon>Bacillati</taxon>
        <taxon>Actinomycetota</taxon>
        <taxon>Actinomycetes</taxon>
        <taxon>Micromonosporales</taxon>
        <taxon>Micromonosporaceae</taxon>
        <taxon>Rhizocola</taxon>
    </lineage>
</organism>
<name>A0A8J3VEF0_9ACTN</name>
<evidence type="ECO:0000313" key="3">
    <source>
        <dbReference type="EMBL" id="GIH02968.1"/>
    </source>
</evidence>